<sequence>MSDKIPLPEETTESTETGMDQRKPKPLPHQAVQERSKGATDPSRQSSDTDEHPMSVGKP</sequence>
<feature type="region of interest" description="Disordered" evidence="1">
    <location>
        <begin position="1"/>
        <end position="59"/>
    </location>
</feature>
<protein>
    <submittedName>
        <fullName evidence="2">Uncharacterized protein</fullName>
    </submittedName>
</protein>
<accession>A0AAE4GC38</accession>
<comment type="caution">
    <text evidence="2">The sequence shown here is derived from an EMBL/GenBank/DDBJ whole genome shotgun (WGS) entry which is preliminary data.</text>
</comment>
<name>A0AAE4GC38_9BURK</name>
<dbReference type="EMBL" id="JAVRAA010000007">
    <property type="protein sequence ID" value="MDT0338192.1"/>
    <property type="molecule type" value="Genomic_DNA"/>
</dbReference>
<dbReference type="RefSeq" id="WP_243442882.1">
    <property type="nucleotide sequence ID" value="NZ_JAVLSM010000008.1"/>
</dbReference>
<reference evidence="2" key="1">
    <citation type="submission" date="2023-02" db="EMBL/GenBank/DDBJ databases">
        <title>Description of Herbaspirillum huttiense subsp. nephrolepsisexaltata and Herbaspirillum huttiense subsp. lycopersicon.</title>
        <authorList>
            <person name="Poudel M."/>
            <person name="Sharma A."/>
            <person name="Goss E."/>
            <person name="Tapia J.H."/>
            <person name="Harmon C.M."/>
            <person name="Jones J.B."/>
        </authorList>
    </citation>
    <scope>NUCLEOTIDE SEQUENCE</scope>
    <source>
        <strain evidence="2">NC40101</strain>
    </source>
</reference>
<dbReference type="AlphaFoldDB" id="A0AAE4GC38"/>
<evidence type="ECO:0000256" key="1">
    <source>
        <dbReference type="SAM" id="MobiDB-lite"/>
    </source>
</evidence>
<organism evidence="2">
    <name type="scientific">Herbaspirillum huttiense subsp. nephrolepidis</name>
    <dbReference type="NCBI Taxonomy" id="3075126"/>
    <lineage>
        <taxon>Bacteria</taxon>
        <taxon>Pseudomonadati</taxon>
        <taxon>Pseudomonadota</taxon>
        <taxon>Betaproteobacteria</taxon>
        <taxon>Burkholderiales</taxon>
        <taxon>Oxalobacteraceae</taxon>
        <taxon>Herbaspirillum</taxon>
    </lineage>
</organism>
<gene>
    <name evidence="2" type="ORF">RJN63_15215</name>
</gene>
<evidence type="ECO:0000313" key="2">
    <source>
        <dbReference type="EMBL" id="MDT0338192.1"/>
    </source>
</evidence>
<proteinExistence type="predicted"/>